<gene>
    <name evidence="2" type="ORF">SAMN02787144_1005145</name>
</gene>
<dbReference type="EMBL" id="FPJO01000005">
    <property type="protein sequence ID" value="SFX68561.1"/>
    <property type="molecule type" value="Genomic_DNA"/>
</dbReference>
<protein>
    <submittedName>
        <fullName evidence="2">NIPSNAP protein</fullName>
    </submittedName>
</protein>
<reference evidence="2 3" key="1">
    <citation type="submission" date="2016-11" db="EMBL/GenBank/DDBJ databases">
        <authorList>
            <person name="Jaros S."/>
            <person name="Januszkiewicz K."/>
            <person name="Wedrychowicz H."/>
        </authorList>
    </citation>
    <scope>NUCLEOTIDE SEQUENCE [LARGE SCALE GENOMIC DNA]</scope>
    <source>
        <strain evidence="2 3">OK807</strain>
    </source>
</reference>
<dbReference type="SUPFAM" id="SSF54909">
    <property type="entry name" value="Dimeric alpha+beta barrel"/>
    <property type="match status" value="1"/>
</dbReference>
<accession>A0A1K1Z318</accession>
<feature type="domain" description="NIPSNAP" evidence="1">
    <location>
        <begin position="6"/>
        <end position="79"/>
    </location>
</feature>
<evidence type="ECO:0000313" key="2">
    <source>
        <dbReference type="EMBL" id="SFX68561.1"/>
    </source>
</evidence>
<dbReference type="InterPro" id="IPR012577">
    <property type="entry name" value="NIPSNAP"/>
</dbReference>
<dbReference type="OrthoDB" id="5188748at2"/>
<dbReference type="AlphaFoldDB" id="A0A1K1Z318"/>
<organism evidence="2 3">
    <name type="scientific">Streptomyces atratus</name>
    <dbReference type="NCBI Taxonomy" id="1893"/>
    <lineage>
        <taxon>Bacteria</taxon>
        <taxon>Bacillati</taxon>
        <taxon>Actinomycetota</taxon>
        <taxon>Actinomycetes</taxon>
        <taxon>Kitasatosporales</taxon>
        <taxon>Streptomycetaceae</taxon>
        <taxon>Streptomyces</taxon>
    </lineage>
</organism>
<dbReference type="InterPro" id="IPR011008">
    <property type="entry name" value="Dimeric_a/b-barrel"/>
</dbReference>
<evidence type="ECO:0000313" key="3">
    <source>
        <dbReference type="Proteomes" id="UP000181909"/>
    </source>
</evidence>
<dbReference type="Pfam" id="PF07978">
    <property type="entry name" value="NIPSNAP"/>
    <property type="match status" value="1"/>
</dbReference>
<dbReference type="RefSeq" id="WP_072485074.1">
    <property type="nucleotide sequence ID" value="NZ_FPJO01000005.1"/>
</dbReference>
<evidence type="ECO:0000259" key="1">
    <source>
        <dbReference type="Pfam" id="PF07978"/>
    </source>
</evidence>
<name>A0A1K1Z318_STRAR</name>
<dbReference type="Proteomes" id="UP000181909">
    <property type="component" value="Unassembled WGS sequence"/>
</dbReference>
<sequence length="99" mass="11839">MARTTQLRTYTVRDGMLDKWVERWRAEIVPLRLELGFTIGGAWVDRERNRFVWLISYEGPETFAERNAMYWSSPARKAMDLDPDDYLVSTDDRTVEERY</sequence>
<dbReference type="Gene3D" id="3.30.70.100">
    <property type="match status" value="1"/>
</dbReference>
<proteinExistence type="predicted"/>